<proteinExistence type="predicted"/>
<dbReference type="EMBL" id="JACGCM010002614">
    <property type="protein sequence ID" value="KAF6138127.1"/>
    <property type="molecule type" value="Genomic_DNA"/>
</dbReference>
<name>A0A7J7L697_9MAGN</name>
<gene>
    <name evidence="1" type="ORF">GIB67_033541</name>
</gene>
<reference evidence="1 2" key="1">
    <citation type="journal article" date="2020" name="IScience">
        <title>Genome Sequencing of the Endangered Kingdonia uniflora (Circaeasteraceae, Ranunculales) Reveals Potential Mechanisms of Evolutionary Specialization.</title>
        <authorList>
            <person name="Sun Y."/>
            <person name="Deng T."/>
            <person name="Zhang A."/>
            <person name="Moore M.J."/>
            <person name="Landis J.B."/>
            <person name="Lin N."/>
            <person name="Zhang H."/>
            <person name="Zhang X."/>
            <person name="Huang J."/>
            <person name="Zhang X."/>
            <person name="Sun H."/>
            <person name="Wang H."/>
        </authorList>
    </citation>
    <scope>NUCLEOTIDE SEQUENCE [LARGE SCALE GENOMIC DNA]</scope>
    <source>
        <strain evidence="1">TB1705</strain>
        <tissue evidence="1">Leaf</tissue>
    </source>
</reference>
<evidence type="ECO:0000313" key="1">
    <source>
        <dbReference type="EMBL" id="KAF6138127.1"/>
    </source>
</evidence>
<accession>A0A7J7L697</accession>
<comment type="caution">
    <text evidence="1">The sequence shown here is derived from an EMBL/GenBank/DDBJ whole genome shotgun (WGS) entry which is preliminary data.</text>
</comment>
<protein>
    <submittedName>
        <fullName evidence="1">Uncharacterized protein</fullName>
    </submittedName>
</protein>
<dbReference type="Proteomes" id="UP000541444">
    <property type="component" value="Unassembled WGS sequence"/>
</dbReference>
<keyword evidence="2" id="KW-1185">Reference proteome</keyword>
<evidence type="ECO:0000313" key="2">
    <source>
        <dbReference type="Proteomes" id="UP000541444"/>
    </source>
</evidence>
<sequence length="51" mass="5849">MWISSLQYRPRQLGVYETHTRLALEVGNCQSFLQAYVVLSCTPITIGTYCH</sequence>
<organism evidence="1 2">
    <name type="scientific">Kingdonia uniflora</name>
    <dbReference type="NCBI Taxonomy" id="39325"/>
    <lineage>
        <taxon>Eukaryota</taxon>
        <taxon>Viridiplantae</taxon>
        <taxon>Streptophyta</taxon>
        <taxon>Embryophyta</taxon>
        <taxon>Tracheophyta</taxon>
        <taxon>Spermatophyta</taxon>
        <taxon>Magnoliopsida</taxon>
        <taxon>Ranunculales</taxon>
        <taxon>Circaeasteraceae</taxon>
        <taxon>Kingdonia</taxon>
    </lineage>
</organism>
<dbReference type="AlphaFoldDB" id="A0A7J7L697"/>